<proteinExistence type="predicted"/>
<dbReference type="InterPro" id="IPR000595">
    <property type="entry name" value="cNMP-bd_dom"/>
</dbReference>
<dbReference type="SUPFAM" id="SSF51206">
    <property type="entry name" value="cAMP-binding domain-like"/>
    <property type="match status" value="1"/>
</dbReference>
<dbReference type="OrthoDB" id="1092431at2"/>
<protein>
    <submittedName>
        <fullName evidence="1">cAMP-binding domain of CRP or a regulatory subunit of cAMP-dependent protein kinases</fullName>
    </submittedName>
</protein>
<keyword evidence="2" id="KW-1185">Reference proteome</keyword>
<accession>A0A1X7JNJ2</accession>
<evidence type="ECO:0000313" key="1">
    <source>
        <dbReference type="EMBL" id="SMG29768.1"/>
    </source>
</evidence>
<dbReference type="Gene3D" id="2.60.120.10">
    <property type="entry name" value="Jelly Rolls"/>
    <property type="match status" value="1"/>
</dbReference>
<dbReference type="STRING" id="561061.SAMN05660862_1979"/>
<name>A0A1X7JNJ2_9SPHI</name>
<keyword evidence="1" id="KW-0418">Kinase</keyword>
<dbReference type="Proteomes" id="UP000192980">
    <property type="component" value="Unassembled WGS sequence"/>
</dbReference>
<sequence>MSKPIITHFRKYISIDETEVNEILNFFNTVTVSKKSNLLSLDMVCRNHYFVESGCLRLFYIDPKGAEQTVQFALENWWITDYDAYAKQKRSSFMIQAVEETTVQELSFTNQELLLERFPKFERYFRLIYERAYAASQFRTRYLYDFSKEAFYNHFNTNFPEFARRVPQQFLASYLNMTPEYLSEIKAKRRS</sequence>
<evidence type="ECO:0000313" key="2">
    <source>
        <dbReference type="Proteomes" id="UP000192980"/>
    </source>
</evidence>
<dbReference type="CDD" id="cd00038">
    <property type="entry name" value="CAP_ED"/>
    <property type="match status" value="1"/>
</dbReference>
<dbReference type="InterPro" id="IPR014710">
    <property type="entry name" value="RmlC-like_jellyroll"/>
</dbReference>
<dbReference type="InterPro" id="IPR018490">
    <property type="entry name" value="cNMP-bd_dom_sf"/>
</dbReference>
<keyword evidence="1" id="KW-0808">Transferase</keyword>
<dbReference type="EMBL" id="FXAU01000003">
    <property type="protein sequence ID" value="SMG29768.1"/>
    <property type="molecule type" value="Genomic_DNA"/>
</dbReference>
<organism evidence="1 2">
    <name type="scientific">Sphingobacterium psychroaquaticum</name>
    <dbReference type="NCBI Taxonomy" id="561061"/>
    <lineage>
        <taxon>Bacteria</taxon>
        <taxon>Pseudomonadati</taxon>
        <taxon>Bacteroidota</taxon>
        <taxon>Sphingobacteriia</taxon>
        <taxon>Sphingobacteriales</taxon>
        <taxon>Sphingobacteriaceae</taxon>
        <taxon>Sphingobacterium</taxon>
    </lineage>
</organism>
<dbReference type="AlphaFoldDB" id="A0A1X7JNJ2"/>
<dbReference type="GO" id="GO:0016301">
    <property type="term" value="F:kinase activity"/>
    <property type="evidence" value="ECO:0007669"/>
    <property type="project" value="UniProtKB-KW"/>
</dbReference>
<dbReference type="RefSeq" id="WP_085472726.1">
    <property type="nucleotide sequence ID" value="NZ_CP038029.1"/>
</dbReference>
<reference evidence="1 2" key="1">
    <citation type="submission" date="2017-04" db="EMBL/GenBank/DDBJ databases">
        <authorList>
            <person name="Afonso C.L."/>
            <person name="Miller P.J."/>
            <person name="Scott M.A."/>
            <person name="Spackman E."/>
            <person name="Goraichik I."/>
            <person name="Dimitrov K.M."/>
            <person name="Suarez D.L."/>
            <person name="Swayne D.E."/>
        </authorList>
    </citation>
    <scope>NUCLEOTIDE SEQUENCE [LARGE SCALE GENOMIC DNA]</scope>
    <source>
        <strain evidence="1 2">DSM 22418</strain>
    </source>
</reference>
<gene>
    <name evidence="1" type="ORF">SAMN05660862_1979</name>
</gene>